<evidence type="ECO:0000313" key="2">
    <source>
        <dbReference type="Proteomes" id="UP001255246"/>
    </source>
</evidence>
<comment type="caution">
    <text evidence="1">The sequence shown here is derived from an EMBL/GenBank/DDBJ whole genome shotgun (WGS) entry which is preliminary data.</text>
</comment>
<protein>
    <recommendedName>
        <fullName evidence="3">NigD-like protein</fullName>
    </recommendedName>
</protein>
<accession>A0ABU3AAT2</accession>
<organism evidence="1 2">
    <name type="scientific">Croceitalea rosinachiae</name>
    <dbReference type="NCBI Taxonomy" id="3075596"/>
    <lineage>
        <taxon>Bacteria</taxon>
        <taxon>Pseudomonadati</taxon>
        <taxon>Bacteroidota</taxon>
        <taxon>Flavobacteriia</taxon>
        <taxon>Flavobacteriales</taxon>
        <taxon>Flavobacteriaceae</taxon>
        <taxon>Croceitalea</taxon>
    </lineage>
</organism>
<proteinExistence type="predicted"/>
<dbReference type="Proteomes" id="UP001255246">
    <property type="component" value="Unassembled WGS sequence"/>
</dbReference>
<sequence length="245" mass="28349">MKKVLFCLFVLILLAFKCEEEIQFQDNQRLLLKARLVNSEGNLFENIPVEVFASREYYFQLNDQIRNDFDEIIGSGSSNENGDISITALKPRNASNIYALFNFKGSQAFQSEFAPLIVNFINDKELRNNTYDLGTVVLDKVQPFELIALRKTNQTDTLQYSWRYNRGVKIEGSNPIDNYYFFDNDVRESGFNELLPTDILKENTFNVIESDTIIFDYQLINNGVIASEQLQIIVNEQSGSFEFEF</sequence>
<reference evidence="1 2" key="1">
    <citation type="submission" date="2023-09" db="EMBL/GenBank/DDBJ databases">
        <authorList>
            <person name="Rey-Velasco X."/>
        </authorList>
    </citation>
    <scope>NUCLEOTIDE SEQUENCE [LARGE SCALE GENOMIC DNA]</scope>
    <source>
        <strain evidence="1 2">F388</strain>
    </source>
</reference>
<dbReference type="EMBL" id="JAVRHR010000001">
    <property type="protein sequence ID" value="MDT0606193.1"/>
    <property type="molecule type" value="Genomic_DNA"/>
</dbReference>
<evidence type="ECO:0008006" key="3">
    <source>
        <dbReference type="Google" id="ProtNLM"/>
    </source>
</evidence>
<name>A0ABU3AAT2_9FLAO</name>
<dbReference type="RefSeq" id="WP_311349752.1">
    <property type="nucleotide sequence ID" value="NZ_JAVRHR010000001.1"/>
</dbReference>
<evidence type="ECO:0000313" key="1">
    <source>
        <dbReference type="EMBL" id="MDT0606193.1"/>
    </source>
</evidence>
<keyword evidence="2" id="KW-1185">Reference proteome</keyword>
<gene>
    <name evidence="1" type="ORF">RM706_04090</name>
</gene>